<protein>
    <submittedName>
        <fullName evidence="1">Uncharacterized protein</fullName>
    </submittedName>
</protein>
<evidence type="ECO:0000313" key="2">
    <source>
        <dbReference type="Proteomes" id="UP000285648"/>
    </source>
</evidence>
<gene>
    <name evidence="1" type="ORF">BIY29_17675</name>
</gene>
<proteinExistence type="predicted"/>
<evidence type="ECO:0000313" key="1">
    <source>
        <dbReference type="EMBL" id="RLM18818.1"/>
    </source>
</evidence>
<keyword evidence="2" id="KW-1185">Reference proteome</keyword>
<sequence>MMNATIMTATTMKNMTNLLLICMLRIFWASILVQNCWLSHSQGDGVVFYGSLHAGEMVELFAALVRQGYLTNREASAFTKLVVHYDMTLRLTRNDFGQHYAHANCINIDFYDIDVPDRYPHCCQRIFTAVKQSVHAICGMAESQGYDLLDALH</sequence>
<reference evidence="1 2" key="1">
    <citation type="submission" date="2016-09" db="EMBL/GenBank/DDBJ databases">
        <authorList>
            <person name="Doonan J."/>
            <person name="Pachebat J.A."/>
            <person name="Golyshin P.N."/>
            <person name="Denman S."/>
            <person name="Mcdonald J.E."/>
        </authorList>
    </citation>
    <scope>NUCLEOTIDE SEQUENCE [LARGE SCALE GENOMIC DNA]</scope>
    <source>
        <strain evidence="1 2">NCPPB 3934</strain>
    </source>
</reference>
<name>A0A421DJU3_9GAMM</name>
<dbReference type="Proteomes" id="UP000285648">
    <property type="component" value="Unassembled WGS sequence"/>
</dbReference>
<dbReference type="EMBL" id="MJLZ01000058">
    <property type="protein sequence ID" value="RLM18818.1"/>
    <property type="molecule type" value="Genomic_DNA"/>
</dbReference>
<dbReference type="AlphaFoldDB" id="A0A421DJU3"/>
<accession>A0A421DJU3</accession>
<comment type="caution">
    <text evidence="1">The sequence shown here is derived from an EMBL/GenBank/DDBJ whole genome shotgun (WGS) entry which is preliminary data.</text>
</comment>
<organism evidence="1 2">
    <name type="scientific">Brenneria alni</name>
    <dbReference type="NCBI Taxonomy" id="71656"/>
    <lineage>
        <taxon>Bacteria</taxon>
        <taxon>Pseudomonadati</taxon>
        <taxon>Pseudomonadota</taxon>
        <taxon>Gammaproteobacteria</taxon>
        <taxon>Enterobacterales</taxon>
        <taxon>Pectobacteriaceae</taxon>
        <taxon>Brenneria</taxon>
    </lineage>
</organism>